<feature type="compositionally biased region" description="Low complexity" evidence="1">
    <location>
        <begin position="54"/>
        <end position="71"/>
    </location>
</feature>
<evidence type="ECO:0000256" key="2">
    <source>
        <dbReference type="SAM" id="Phobius"/>
    </source>
</evidence>
<keyword evidence="2" id="KW-0812">Transmembrane</keyword>
<proteinExistence type="predicted"/>
<accession>A0A7S1ESX7</accession>
<keyword evidence="2" id="KW-0472">Membrane</keyword>
<feature type="region of interest" description="Disordered" evidence="1">
    <location>
        <begin position="47"/>
        <end position="73"/>
    </location>
</feature>
<sequence length="354" mass="40460">MSEEEMKFYAKAAKTSSEISVQKGRMKRIYVLIVFLLMSLASSHVIPNNHRSSSESSSESSPSNSSSSNSSGRLVKSTRKFRFEDPPKDVDPWKFNWENYSILHEIHDEIERETRRSHFRDKIKVNTELSNFERLTNKLSIVNQIKPLLDRYGSVPGIIDDSMADEWILKYQKIDLLLSVWNKHIPDMSALAEKNAEFKTSFETAAPKATLGQDFLASIEAGFERGGLAFGDSLQGKEKADLTKENESDVRSAYVERDSGMMKELKAGLKMKYLMRAFGKPPVEITTREQEKKWKVHMKQLESMLNRWNNAVQSGLLSQVQNDPHLESMYQEVSEAATRAMSYMKKLELALKQA</sequence>
<organism evidence="3">
    <name type="scientific">Timspurckia oligopyrenoides</name>
    <dbReference type="NCBI Taxonomy" id="708627"/>
    <lineage>
        <taxon>Eukaryota</taxon>
        <taxon>Rhodophyta</taxon>
        <taxon>Bangiophyceae</taxon>
        <taxon>Porphyridiales</taxon>
        <taxon>Porphyridiaceae</taxon>
        <taxon>Timspurckia</taxon>
    </lineage>
</organism>
<evidence type="ECO:0000313" key="3">
    <source>
        <dbReference type="EMBL" id="CAD8822541.1"/>
    </source>
</evidence>
<reference evidence="3" key="1">
    <citation type="submission" date="2021-01" db="EMBL/GenBank/DDBJ databases">
        <authorList>
            <person name="Corre E."/>
            <person name="Pelletier E."/>
            <person name="Niang G."/>
            <person name="Scheremetjew M."/>
            <person name="Finn R."/>
            <person name="Kale V."/>
            <person name="Holt S."/>
            <person name="Cochrane G."/>
            <person name="Meng A."/>
            <person name="Brown T."/>
            <person name="Cohen L."/>
        </authorList>
    </citation>
    <scope>NUCLEOTIDE SEQUENCE</scope>
    <source>
        <strain evidence="3">CCMP3278</strain>
    </source>
</reference>
<dbReference type="AlphaFoldDB" id="A0A7S1ESX7"/>
<keyword evidence="2" id="KW-1133">Transmembrane helix</keyword>
<dbReference type="EMBL" id="HBFP01009662">
    <property type="protein sequence ID" value="CAD8822541.1"/>
    <property type="molecule type" value="Transcribed_RNA"/>
</dbReference>
<evidence type="ECO:0000256" key="1">
    <source>
        <dbReference type="SAM" id="MobiDB-lite"/>
    </source>
</evidence>
<gene>
    <name evidence="3" type="ORF">TOLI1172_LOCUS6937</name>
</gene>
<name>A0A7S1ESX7_9RHOD</name>
<protein>
    <submittedName>
        <fullName evidence="3">Uncharacterized protein</fullName>
    </submittedName>
</protein>
<feature type="transmembrane region" description="Helical" evidence="2">
    <location>
        <begin position="29"/>
        <end position="46"/>
    </location>
</feature>